<dbReference type="STRING" id="1210090.GCA_001613185_04708"/>
<evidence type="ECO:0000313" key="3">
    <source>
        <dbReference type="Proteomes" id="UP000252586"/>
    </source>
</evidence>
<dbReference type="SUPFAM" id="SSF63829">
    <property type="entry name" value="Calcium-dependent phosphotriesterase"/>
    <property type="match status" value="1"/>
</dbReference>
<organism evidence="2 3">
    <name type="scientific">Nocardia puris</name>
    <dbReference type="NCBI Taxonomy" id="208602"/>
    <lineage>
        <taxon>Bacteria</taxon>
        <taxon>Bacillati</taxon>
        <taxon>Actinomycetota</taxon>
        <taxon>Actinomycetes</taxon>
        <taxon>Mycobacteriales</taxon>
        <taxon>Nocardiaceae</taxon>
        <taxon>Nocardia</taxon>
    </lineage>
</organism>
<dbReference type="InterPro" id="IPR011042">
    <property type="entry name" value="6-blade_b-propeller_TolB-like"/>
</dbReference>
<dbReference type="Proteomes" id="UP000252586">
    <property type="component" value="Unassembled WGS sequence"/>
</dbReference>
<evidence type="ECO:0000313" key="2">
    <source>
        <dbReference type="EMBL" id="RBO87762.1"/>
    </source>
</evidence>
<gene>
    <name evidence="2" type="ORF">DFR74_11015</name>
</gene>
<protein>
    <recommendedName>
        <fullName evidence="4">Sugar lactone lactonase YvrE</fullName>
    </recommendedName>
</protein>
<reference evidence="2 3" key="1">
    <citation type="submission" date="2018-06" db="EMBL/GenBank/DDBJ databases">
        <title>Genomic Encyclopedia of Type Strains, Phase IV (KMG-IV): sequencing the most valuable type-strain genomes for metagenomic binning, comparative biology and taxonomic classification.</title>
        <authorList>
            <person name="Goeker M."/>
        </authorList>
    </citation>
    <scope>NUCLEOTIDE SEQUENCE [LARGE SCALE GENOMIC DNA]</scope>
    <source>
        <strain evidence="2 3">DSM 44599</strain>
    </source>
</reference>
<dbReference type="InterPro" id="IPR053224">
    <property type="entry name" value="Sensory_adhesion_molecule"/>
</dbReference>
<dbReference type="Gene3D" id="2.120.10.30">
    <property type="entry name" value="TolB, C-terminal domain"/>
    <property type="match status" value="1"/>
</dbReference>
<proteinExistence type="predicted"/>
<keyword evidence="3" id="KW-1185">Reference proteome</keyword>
<comment type="caution">
    <text evidence="2">The sequence shown here is derived from an EMBL/GenBank/DDBJ whole genome shotgun (WGS) entry which is preliminary data.</text>
</comment>
<dbReference type="PROSITE" id="PS51257">
    <property type="entry name" value="PROKAR_LIPOPROTEIN"/>
    <property type="match status" value="1"/>
</dbReference>
<keyword evidence="1" id="KW-0732">Signal</keyword>
<dbReference type="PANTHER" id="PTHR31460">
    <property type="match status" value="1"/>
</dbReference>
<dbReference type="EMBL" id="QNRE01000010">
    <property type="protein sequence ID" value="RBO87762.1"/>
    <property type="molecule type" value="Genomic_DNA"/>
</dbReference>
<name>A0A366DCH5_9NOCA</name>
<sequence>MSATRLTAVAVLAAVLAACGSAEPEARVQTAYELPGDRVYPEGIALEPNTGVTYVGSYEDGSVYRAEPGAPRAEVFLPAGADGRATANGLAVDPQGRLWVTDSTKGVTVYDTTSRTALARFDVPDDDPRFVNDVTITPDGTAYLTDSVRAVLYRVTPDQVREAAAQGGSGALTPAFDLTPELAPREAGAASLNGIVAAESGRHLLAVDMIAGHLYRVDLTGAAPAIRRVALDGGDLRNGDGLALRGDTLWVVHNMDETVSRWTLTDDAAAARLDDRFTDESLDVPTTLVRSGDRLLVVASQFDKGGPAGPGTPGPFRVVTVDGI</sequence>
<feature type="chain" id="PRO_5016677457" description="Sugar lactone lactonase YvrE" evidence="1">
    <location>
        <begin position="23"/>
        <end position="324"/>
    </location>
</feature>
<dbReference type="AlphaFoldDB" id="A0A366DCH5"/>
<dbReference type="PANTHER" id="PTHR31460:SF3">
    <property type="entry name" value="MESOCENTIN"/>
    <property type="match status" value="1"/>
</dbReference>
<feature type="signal peptide" evidence="1">
    <location>
        <begin position="1"/>
        <end position="22"/>
    </location>
</feature>
<dbReference type="RefSeq" id="WP_067511386.1">
    <property type="nucleotide sequence ID" value="NZ_QNRE01000010.1"/>
</dbReference>
<evidence type="ECO:0000256" key="1">
    <source>
        <dbReference type="SAM" id="SignalP"/>
    </source>
</evidence>
<dbReference type="OrthoDB" id="504981at2"/>
<accession>A0A366DCH5</accession>
<evidence type="ECO:0008006" key="4">
    <source>
        <dbReference type="Google" id="ProtNLM"/>
    </source>
</evidence>